<reference evidence="1" key="2">
    <citation type="journal article" date="2021" name="PeerJ">
        <title>Extensive microbial diversity within the chicken gut microbiome revealed by metagenomics and culture.</title>
        <authorList>
            <person name="Gilroy R."/>
            <person name="Ravi A."/>
            <person name="Getino M."/>
            <person name="Pursley I."/>
            <person name="Horton D.L."/>
            <person name="Alikhan N.F."/>
            <person name="Baker D."/>
            <person name="Gharbi K."/>
            <person name="Hall N."/>
            <person name="Watson M."/>
            <person name="Adriaenssens E.M."/>
            <person name="Foster-Nyarko E."/>
            <person name="Jarju S."/>
            <person name="Secka A."/>
            <person name="Antonio M."/>
            <person name="Oren A."/>
            <person name="Chaudhuri R.R."/>
            <person name="La Ragione R."/>
            <person name="Hildebrand F."/>
            <person name="Pallen M.J."/>
        </authorList>
    </citation>
    <scope>NUCLEOTIDE SEQUENCE</scope>
    <source>
        <strain evidence="1">G3-4614</strain>
    </source>
</reference>
<reference evidence="1" key="1">
    <citation type="submission" date="2020-10" db="EMBL/GenBank/DDBJ databases">
        <authorList>
            <person name="Gilroy R."/>
        </authorList>
    </citation>
    <scope>NUCLEOTIDE SEQUENCE</scope>
    <source>
        <strain evidence="1">G3-4614</strain>
    </source>
</reference>
<evidence type="ECO:0000313" key="1">
    <source>
        <dbReference type="EMBL" id="MBO8438679.1"/>
    </source>
</evidence>
<dbReference type="AlphaFoldDB" id="A0A9D9H7J2"/>
<sequence length="221" mass="25271">MCEDCIDIPEYRKELLSKIAASPDDLESMAELVCADCLICEKNVKDFGPAWKNSVFVNEILEYAPVLLKEKGNEYGNIVFNVCDRVKDVLFNHPRLMVKLLKLELKALDTSKDIDGDKQEIKKGIEKKIEFLEVNIKRADMGNLEQCENIGMLKRDPVEWTAEYEKVIDEAEEKANAELADVPRGMGFCHAYWHSLANILFEDYGIVWRSPAMMNPGVMFD</sequence>
<organism evidence="1 2">
    <name type="scientific">Candidatus Caccoplasma merdipullorum</name>
    <dbReference type="NCBI Taxonomy" id="2840718"/>
    <lineage>
        <taxon>Bacteria</taxon>
        <taxon>Pseudomonadati</taxon>
        <taxon>Bacteroidota</taxon>
        <taxon>Bacteroidia</taxon>
        <taxon>Bacteroidales</taxon>
        <taxon>Bacteroidaceae</taxon>
        <taxon>Bacteroidaceae incertae sedis</taxon>
        <taxon>Candidatus Caccoplasma</taxon>
    </lineage>
</organism>
<dbReference type="Proteomes" id="UP000823636">
    <property type="component" value="Unassembled WGS sequence"/>
</dbReference>
<gene>
    <name evidence="1" type="ORF">IAC54_07275</name>
</gene>
<name>A0A9D9H7J2_9BACT</name>
<dbReference type="EMBL" id="JADIMW010000076">
    <property type="protein sequence ID" value="MBO8438679.1"/>
    <property type="molecule type" value="Genomic_DNA"/>
</dbReference>
<evidence type="ECO:0000313" key="2">
    <source>
        <dbReference type="Proteomes" id="UP000823636"/>
    </source>
</evidence>
<protein>
    <submittedName>
        <fullName evidence="1">Uncharacterized protein</fullName>
    </submittedName>
</protein>
<comment type="caution">
    <text evidence="1">The sequence shown here is derived from an EMBL/GenBank/DDBJ whole genome shotgun (WGS) entry which is preliminary data.</text>
</comment>
<proteinExistence type="predicted"/>
<accession>A0A9D9H7J2</accession>